<dbReference type="EMBL" id="JHEG04000001">
    <property type="protein sequence ID" value="KAF3888172.1"/>
    <property type="molecule type" value="Genomic_DNA"/>
</dbReference>
<sequence length="117" mass="13585">MNDMMQYKDYFGSIHYNDEDKIFYGQVEYIRSLISFEGEDVVSLRASFEEAIDDYLALCEEKGIEPEKPFKGSFNVRVGSQLHRQAALFAQRRGMNLNKLVTDALERYLKAESLENV</sequence>
<proteinExistence type="predicted"/>
<comment type="caution">
    <text evidence="2">The sequence shown here is derived from an EMBL/GenBank/DDBJ whole genome shotgun (WGS) entry which is preliminary data.</text>
</comment>
<reference evidence="2" key="1">
    <citation type="journal article" date="2015" name="Genome Announc.">
        <title>Draft Genome Sequence of Tolypothrix boutellei Strain VB521301.</title>
        <authorList>
            <person name="Chandrababunaidu M.M."/>
            <person name="Singh D."/>
            <person name="Sen D."/>
            <person name="Bhan S."/>
            <person name="Das S."/>
            <person name="Gupta A."/>
            <person name="Adhikary S.P."/>
            <person name="Tripathy S."/>
        </authorList>
    </citation>
    <scope>NUCLEOTIDE SEQUENCE</scope>
    <source>
        <strain evidence="2">VB521301</strain>
    </source>
</reference>
<evidence type="ECO:0000313" key="2">
    <source>
        <dbReference type="EMBL" id="KIE12912.1"/>
    </source>
</evidence>
<gene>
    <name evidence="2" type="ORF">DA73_0205435</name>
    <name evidence="1" type="ORF">DA73_0400023770</name>
</gene>
<protein>
    <submittedName>
        <fullName evidence="1 2">HicB</fullName>
    </submittedName>
</protein>
<dbReference type="OrthoDB" id="9793107at2"/>
<dbReference type="InterPro" id="IPR010985">
    <property type="entry name" value="Ribbon_hlx_hlx"/>
</dbReference>
<reference evidence="1" key="2">
    <citation type="submission" date="2019-11" db="EMBL/GenBank/DDBJ databases">
        <title>Improved Assembly of Tolypothrix boutellei genome.</title>
        <authorList>
            <person name="Sarangi A.N."/>
            <person name="Mukherjee M."/>
            <person name="Ghosh S."/>
            <person name="Singh D."/>
            <person name="Das A."/>
            <person name="Kant S."/>
            <person name="Prusty A."/>
            <person name="Tripathy S."/>
        </authorList>
    </citation>
    <scope>NUCLEOTIDE SEQUENCE</scope>
    <source>
        <strain evidence="1">VB521301</strain>
    </source>
</reference>
<dbReference type="RefSeq" id="WP_038080627.1">
    <property type="nucleotide sequence ID" value="NZ_JHEG04000001.1"/>
</dbReference>
<dbReference type="InterPro" id="IPR035069">
    <property type="entry name" value="TTHA1013/TTHA0281-like"/>
</dbReference>
<accession>A0A0C1NDP4</accession>
<dbReference type="STRING" id="1479485.DA73_0205435"/>
<dbReference type="Proteomes" id="UP000029738">
    <property type="component" value="Unassembled WGS sequence"/>
</dbReference>
<dbReference type="Pfam" id="PF05534">
    <property type="entry name" value="HicB"/>
    <property type="match status" value="1"/>
</dbReference>
<name>A0A0C1NDP4_9CYAN</name>
<dbReference type="InterPro" id="IPR008651">
    <property type="entry name" value="Uncharacterised_HicB"/>
</dbReference>
<dbReference type="AlphaFoldDB" id="A0A0C1NDP4"/>
<dbReference type="EMBL" id="JHEG02000019">
    <property type="protein sequence ID" value="KIE12912.1"/>
    <property type="molecule type" value="Genomic_DNA"/>
</dbReference>
<evidence type="ECO:0000313" key="3">
    <source>
        <dbReference type="Proteomes" id="UP000029738"/>
    </source>
</evidence>
<keyword evidence="3" id="KW-1185">Reference proteome</keyword>
<dbReference type="SUPFAM" id="SSF47598">
    <property type="entry name" value="Ribbon-helix-helix"/>
    <property type="match status" value="1"/>
</dbReference>
<dbReference type="SUPFAM" id="SSF143100">
    <property type="entry name" value="TTHA1013/TTHA0281-like"/>
    <property type="match status" value="1"/>
</dbReference>
<organism evidence="2">
    <name type="scientific">Tolypothrix bouteillei VB521301</name>
    <dbReference type="NCBI Taxonomy" id="1479485"/>
    <lineage>
        <taxon>Bacteria</taxon>
        <taxon>Bacillati</taxon>
        <taxon>Cyanobacteriota</taxon>
        <taxon>Cyanophyceae</taxon>
        <taxon>Nostocales</taxon>
        <taxon>Tolypothrichaceae</taxon>
        <taxon>Tolypothrix</taxon>
    </lineage>
</organism>
<evidence type="ECO:0000313" key="1">
    <source>
        <dbReference type="EMBL" id="KAF3888172.1"/>
    </source>
</evidence>
<dbReference type="GO" id="GO:0006355">
    <property type="term" value="P:regulation of DNA-templated transcription"/>
    <property type="evidence" value="ECO:0007669"/>
    <property type="project" value="InterPro"/>
</dbReference>